<evidence type="ECO:0000313" key="2">
    <source>
        <dbReference type="EMBL" id="ADZ82374.1"/>
    </source>
</evidence>
<evidence type="ECO:0000313" key="3">
    <source>
        <dbReference type="Proteomes" id="UP000008467"/>
    </source>
</evidence>
<dbReference type="EMBL" id="CP002582">
    <property type="protein sequence ID" value="ADZ82374.1"/>
    <property type="molecule type" value="Genomic_DNA"/>
</dbReference>
<feature type="domain" description="Copper amine oxidase-like N-terminal" evidence="1">
    <location>
        <begin position="339"/>
        <end position="437"/>
    </location>
</feature>
<organism evidence="2 3">
    <name type="scientific">Cellulosilyticum lentocellum (strain ATCC 49066 / DSM 5427 / NCIMB 11756 / RHM5)</name>
    <name type="common">Clostridium lentocellum</name>
    <dbReference type="NCBI Taxonomy" id="642492"/>
    <lineage>
        <taxon>Bacteria</taxon>
        <taxon>Bacillati</taxon>
        <taxon>Bacillota</taxon>
        <taxon>Clostridia</taxon>
        <taxon>Lachnospirales</taxon>
        <taxon>Cellulosilyticaceae</taxon>
        <taxon>Cellulosilyticum</taxon>
    </lineage>
</organism>
<dbReference type="HOGENOM" id="CLU_453941_0_0_9"/>
<dbReference type="KEGG" id="cle:Clole_0640"/>
<dbReference type="Gene3D" id="3.30.457.10">
    <property type="entry name" value="Copper amine oxidase-like, N-terminal domain"/>
    <property type="match status" value="1"/>
</dbReference>
<dbReference type="InterPro" id="IPR012854">
    <property type="entry name" value="Cu_amine_oxidase-like_N"/>
</dbReference>
<dbReference type="InterPro" id="IPR036582">
    <property type="entry name" value="Mao_N_sf"/>
</dbReference>
<dbReference type="Proteomes" id="UP000008467">
    <property type="component" value="Chromosome"/>
</dbReference>
<name>F2JN32_CELLD</name>
<gene>
    <name evidence="2" type="ordered locus">Clole_0640</name>
</gene>
<evidence type="ECO:0000259" key="1">
    <source>
        <dbReference type="Pfam" id="PF07833"/>
    </source>
</evidence>
<protein>
    <recommendedName>
        <fullName evidence="1">Copper amine oxidase-like N-terminal domain-containing protein</fullName>
    </recommendedName>
</protein>
<dbReference type="RefSeq" id="WP_013655675.1">
    <property type="nucleotide sequence ID" value="NC_015275.1"/>
</dbReference>
<dbReference type="Pfam" id="PF07833">
    <property type="entry name" value="Cu_amine_oxidN1"/>
    <property type="match status" value="1"/>
</dbReference>
<dbReference type="STRING" id="642492.Clole_0640"/>
<sequence length="601" mass="67276">MRKSKKWIKAFNLVLGVIMVLLIIDVKVWASSETLSAYNWHLLSPNEMEIKAEETNKITLGMEDTEQNSTVEMTEITIEIEGAYFVVDPFSGKIDFKVYNQLIDFPKCMQTNKESLKGSKLASKLCLEVDERSVDNNNIIDQLPIYRTSNQKGDIILTFNQNKKTQLIIKVKEKLELGEVSNTVNIEQAEKTHDSVYIQEKVSGALNKGVIELAISEELLNWWKGIQILEGDIKVIVWEQGARKAGKVWIEVVETSTVPSKICLFIEKTCLVEPLSTSSPFKTMDLLITSQVFSNTGVSAKYCLKDYLSILPSKQVTAGAADRAIYFKAGSEGYIVGEEYYPIQGSIYMKDQYLMAPIRSILESTGIAHYDLTYNKGEITLTVGKEEPIRKITLQLGEKDVIVDNQTYTMQTAPELRAGILHVPVSEIATLLELEVSSYRRGTGIVLGVEEQEKSKEIKIVTEGQRLKAGLRRQNAGEVYIKEGTNERFKKGVLEIVIGDGGVNEKYKSYILQAIPEVSVIKGDLKIKLIGVSQEKANTYVIEIIEQSTLPSTIAVSYPDVALDRTTPEGDYGFKLSGVALDNREIVVKDFFEVRTPNTCE</sequence>
<accession>F2JN32</accession>
<proteinExistence type="predicted"/>
<reference evidence="2 3" key="1">
    <citation type="journal article" date="2011" name="J. Bacteriol.">
        <title>Complete genome sequence of the cellulose-degrading bacterium Cellulosilyticum lentocellum.</title>
        <authorList>
            <consortium name="US DOE Joint Genome Institute"/>
            <person name="Miller D.A."/>
            <person name="Suen G."/>
            <person name="Bruce D."/>
            <person name="Copeland A."/>
            <person name="Cheng J.F."/>
            <person name="Detter C."/>
            <person name="Goodwin L.A."/>
            <person name="Han C.S."/>
            <person name="Hauser L.J."/>
            <person name="Land M.L."/>
            <person name="Lapidus A."/>
            <person name="Lucas S."/>
            <person name="Meincke L."/>
            <person name="Pitluck S."/>
            <person name="Tapia R."/>
            <person name="Teshima H."/>
            <person name="Woyke T."/>
            <person name="Fox B.G."/>
            <person name="Angert E.R."/>
            <person name="Currie C.R."/>
        </authorList>
    </citation>
    <scope>NUCLEOTIDE SEQUENCE [LARGE SCALE GENOMIC DNA]</scope>
    <source>
        <strain evidence="3">ATCC 49066 / DSM 5427 / NCIMB 11756 / RHM5</strain>
    </source>
</reference>
<dbReference type="AlphaFoldDB" id="F2JN32"/>
<dbReference type="SUPFAM" id="SSF55383">
    <property type="entry name" value="Copper amine oxidase, domain N"/>
    <property type="match status" value="1"/>
</dbReference>
<keyword evidence="3" id="KW-1185">Reference proteome</keyword>